<dbReference type="Proteomes" id="UP000191004">
    <property type="component" value="Unassembled WGS sequence"/>
</dbReference>
<dbReference type="AlphaFoldDB" id="A0A1T3C4W3"/>
<feature type="compositionally biased region" description="Basic and acidic residues" evidence="3">
    <location>
        <begin position="188"/>
        <end position="209"/>
    </location>
</feature>
<keyword evidence="1 2" id="KW-0175">Coiled coil</keyword>
<feature type="compositionally biased region" description="Low complexity" evidence="3">
    <location>
        <begin position="34"/>
        <end position="47"/>
    </location>
</feature>
<feature type="compositionally biased region" description="Basic and acidic residues" evidence="3">
    <location>
        <begin position="414"/>
        <end position="436"/>
    </location>
</feature>
<feature type="compositionally biased region" description="Basic and acidic residues" evidence="3">
    <location>
        <begin position="248"/>
        <end position="261"/>
    </location>
</feature>
<dbReference type="PANTHER" id="PTHR18870:SF9">
    <property type="entry name" value="PROTEIN TAG-278-RELATED"/>
    <property type="match status" value="1"/>
</dbReference>
<feature type="coiled-coil region" evidence="2">
    <location>
        <begin position="762"/>
        <end position="833"/>
    </location>
</feature>
<feature type="compositionally biased region" description="Low complexity" evidence="3">
    <location>
        <begin position="110"/>
        <end position="125"/>
    </location>
</feature>
<feature type="compositionally biased region" description="Polar residues" evidence="3">
    <location>
        <begin position="135"/>
        <end position="159"/>
    </location>
</feature>
<feature type="region of interest" description="Disordered" evidence="3">
    <location>
        <begin position="414"/>
        <end position="447"/>
    </location>
</feature>
<reference evidence="4 5" key="1">
    <citation type="submission" date="2016-04" db="EMBL/GenBank/DDBJ databases">
        <title>Multiple horizontal gene transfer events from other fungi enriched the ability of the initially mycotrophic fungus Trichoderma (Ascomycota) to feed on dead plant biomass.</title>
        <authorList>
            <person name="Atanasova L."/>
            <person name="Chenthamara K."/>
            <person name="Zhang J."/>
            <person name="Grujic M."/>
            <person name="Henrissat B."/>
            <person name="Kuo A."/>
            <person name="Aertz A."/>
            <person name="Salamov A."/>
            <person name="Lipzen A."/>
            <person name="Labutti K."/>
            <person name="Barry K."/>
            <person name="Miao Y."/>
            <person name="Rahimi M.J."/>
            <person name="Shen Q."/>
            <person name="Grigoriev I.V."/>
            <person name="Kubicek C.P."/>
            <person name="Druzhinina I.S."/>
        </authorList>
    </citation>
    <scope>NUCLEOTIDE SEQUENCE [LARGE SCALE GENOMIC DNA]</scope>
    <source>
        <strain evidence="4 5">NJAU 4742</strain>
    </source>
</reference>
<dbReference type="Gene3D" id="1.10.287.1490">
    <property type="match status" value="1"/>
</dbReference>
<feature type="compositionally biased region" description="Polar residues" evidence="3">
    <location>
        <begin position="56"/>
        <end position="76"/>
    </location>
</feature>
<keyword evidence="5" id="KW-1185">Reference proteome</keyword>
<accession>A0A1T3C4W3</accession>
<proteinExistence type="predicted"/>
<organism evidence="4 5">
    <name type="scientific">Trichoderma guizhouense</name>
    <dbReference type="NCBI Taxonomy" id="1491466"/>
    <lineage>
        <taxon>Eukaryota</taxon>
        <taxon>Fungi</taxon>
        <taxon>Dikarya</taxon>
        <taxon>Ascomycota</taxon>
        <taxon>Pezizomycotina</taxon>
        <taxon>Sordariomycetes</taxon>
        <taxon>Hypocreomycetidae</taxon>
        <taxon>Hypocreales</taxon>
        <taxon>Hypocreaceae</taxon>
        <taxon>Trichoderma</taxon>
    </lineage>
</organism>
<gene>
    <name evidence="4" type="ORF">A0O28_0112010</name>
</gene>
<dbReference type="EMBL" id="LVVK01000030">
    <property type="protein sequence ID" value="OPB36035.1"/>
    <property type="molecule type" value="Genomic_DNA"/>
</dbReference>
<feature type="region of interest" description="Disordered" evidence="3">
    <location>
        <begin position="231"/>
        <end position="261"/>
    </location>
</feature>
<evidence type="ECO:0000256" key="2">
    <source>
        <dbReference type="SAM" id="Coils"/>
    </source>
</evidence>
<feature type="coiled-coil region" evidence="2">
    <location>
        <begin position="626"/>
        <end position="712"/>
    </location>
</feature>
<name>A0A1T3C4W3_9HYPO</name>
<feature type="region of interest" description="Disordered" evidence="3">
    <location>
        <begin position="1"/>
        <end position="209"/>
    </location>
</feature>
<evidence type="ECO:0000256" key="3">
    <source>
        <dbReference type="SAM" id="MobiDB-lite"/>
    </source>
</evidence>
<feature type="region of interest" description="Disordered" evidence="3">
    <location>
        <begin position="374"/>
        <end position="394"/>
    </location>
</feature>
<comment type="caution">
    <text evidence="4">The sequence shown here is derived from an EMBL/GenBank/DDBJ whole genome shotgun (WGS) entry which is preliminary data.</text>
</comment>
<feature type="compositionally biased region" description="Basic and acidic residues" evidence="3">
    <location>
        <begin position="90"/>
        <end position="109"/>
    </location>
</feature>
<dbReference type="OrthoDB" id="2289094at2759"/>
<evidence type="ECO:0000256" key="1">
    <source>
        <dbReference type="ARBA" id="ARBA00023054"/>
    </source>
</evidence>
<feature type="coiled-coil region" evidence="2">
    <location>
        <begin position="863"/>
        <end position="1047"/>
    </location>
</feature>
<evidence type="ECO:0000313" key="4">
    <source>
        <dbReference type="EMBL" id="OPB36035.1"/>
    </source>
</evidence>
<protein>
    <submittedName>
        <fullName evidence="4">Putative restin</fullName>
    </submittedName>
</protein>
<evidence type="ECO:0000313" key="5">
    <source>
        <dbReference type="Proteomes" id="UP000191004"/>
    </source>
</evidence>
<dbReference type="PANTHER" id="PTHR18870">
    <property type="entry name" value="PROTEIN TAG-278-RELATED"/>
    <property type="match status" value="1"/>
</dbReference>
<sequence>MPESEVSAPPKAEATESHVADKTSPTQRATPRYASATATSTVARTSVGPGARSPALNKTHTRASPSVHRSTASTSGLGHRSGASVGAGDDAVKSASRRESTVGSAEKKAGATSTTATARRSTVGVGAASPKPTVGQRTKPSGSSESLASTRTPVSRSTISSSAAADARKRPAAPGIVTGASRPSTRTSVRDAHIDSPKLDELNSKLADKDKEIESLKTELTTFESTVAELRQKLETSGQQAEDGGSNEEQKDAPDGPKTDYDAIIRDLEAQLQEKADKLNAVDAELTEAARAKEQGGETLEALQKELESLKLEHQERVQATESQGGEALEALQKELEALKLETQEKIKEAESQAAEAREALQKELDSLKLENQEKLKATESQGGEALDVLQKELESLKHESEEKLKAAEVQAAEARDALQKELESLKHDSEEKLKAAEAQAAEARDALQKELESVKLEGEEKLKAKESEYEQAIRDYAAQVEKLQASVSDKAESDTAVADLQSKYEATVQNLQQQVDELTASKNELESTIESVKAERDALNGKIADLENDILEFKTRLATSETAIKEAEANAGSDKLKIQEELAARDAELEATRKSEAELQSTVGELKATLTSKDEEVSSLKAMHDERLKQISQDYENEIESLRGDAFFKRRFEELEKQHNELQSSVAQDSEQHAKALAEAEERHSSAVKILETKQAEYEEELAKIRNLHAEELTSAQTSAAEALDAHVKELDAIKARCDEQLRLALADGEASSAEFSKSLQISHEKMLDELKRQHEEEKQELVAAHQSNLTGATGQHESALAALQSKLEEANALLEKTKANNIQELEEAKRELHGTHAAEIEKLAAAHTDASFSLKEEGLHMKQQLDELKAAYRQMETALDDSKAKNASLEDQLSAQVDTAKTLQESLQKMQEQLVAAQAEADEANQQLAGEKMERMMVLAELDAVKRPQDSTALNNLKAELTSVRQELLATQAELKKKEDVARNDYNDLNDSMTTLLEEANKKSTESQLQVEQFMKKLEDADDKYDQLLAQFKIKNAELAEAEAQAALYKSNSSRTAGLDDAAEGDEDHSSTALALLSKVRLTAKQVDTLDREMRDRNLQLLNSITDVKMSS</sequence>